<proteinExistence type="predicted"/>
<feature type="compositionally biased region" description="Basic and acidic residues" evidence="1">
    <location>
        <begin position="671"/>
        <end position="708"/>
    </location>
</feature>
<feature type="region of interest" description="Disordered" evidence="1">
    <location>
        <begin position="54"/>
        <end position="108"/>
    </location>
</feature>
<feature type="region of interest" description="Disordered" evidence="1">
    <location>
        <begin position="797"/>
        <end position="828"/>
    </location>
</feature>
<sequence length="893" mass="100716">MTEPCVKGEEDMDNKFTFRTSTWKPRVLKEKAGMPSVRSVNGVERKVEPIRFSNKLGGLPMPAKTEDSSTAIHPPKTVTKVGAESEEWGDHQSEASSMESVITKHINDEGKVRLDRRTKSSYDVDELEKIPESQLVENSELMKDSTITPDKATNIKESNEDKALQTLQSTEPVPVVTVDESMQEEKINTEAESVVTDTKVEKIPENDFEEKLKVLKGFGLLEVTHQTSVKNELKAAFQSETQNREMTFINNLNLEGETTEITLTNDTEEQEKVSVSYSAEKLEINNDGNFTQEQAKEMEEENEMQLQKTASESGVTEYRTLQTLAYVGAEAFDKSIQKEIPDEELEVTTTKEGQVPENFEQKLKVPKAFGLNQVTHQTGAENELPAETQFEVQNQENTNIKHPNLEEETTKVNPTNDTEEQEKVQASHTGEQLENNDDGKFKQEKAKGTEEATEMKLLETATESPPADEVHSTMPTSAMVKGDIEEIVKQQTLHNYETAVIDTDRSCRKENKLEDDGKFDQEEAKGNEEATKTQLPNTATERQISVTITKRNTLAIATSHMNNDGLPEEEVQQKLLTPAIDQGGTVQILQQQTLLHDDESINNAKTYTPDNELRRMSTVVQVPDQPDTEHNVSIVKDETADHQIEGSSTQSVITNYITEEELLRSECSSKVSDDVDEQKTEESHGVKNLENKDASKIPADEATDDKQLTDMEIQKSETEGVTEDKALQTLHNTATVEIKAVDESSQEEIQQEKVVQTPQHECDAKRDISEEETWQLSAENEQKSKCQAPIQKEETTFTNHPYSDGETAEINPTNETEEQEEVQPSHAKENLLIRDGEKVDQEEGKEIEDATKMQLLNTEAESKQFILRYIGRLQFRMERTYTKQKYTMVEAAL</sequence>
<feature type="compositionally biased region" description="Polar residues" evidence="1">
    <location>
        <begin position="424"/>
        <end position="433"/>
    </location>
</feature>
<evidence type="ECO:0000313" key="2">
    <source>
        <dbReference type="EMBL" id="RDX85976.1"/>
    </source>
</evidence>
<comment type="caution">
    <text evidence="2">The sequence shown here is derived from an EMBL/GenBank/DDBJ whole genome shotgun (WGS) entry which is preliminary data.</text>
</comment>
<evidence type="ECO:0000313" key="3">
    <source>
        <dbReference type="Proteomes" id="UP000257109"/>
    </source>
</evidence>
<feature type="compositionally biased region" description="Basic and acidic residues" evidence="1">
    <location>
        <begin position="513"/>
        <end position="531"/>
    </location>
</feature>
<dbReference type="Proteomes" id="UP000257109">
    <property type="component" value="Unassembled WGS sequence"/>
</dbReference>
<feature type="non-terminal residue" evidence="2">
    <location>
        <position position="1"/>
    </location>
</feature>
<accession>A0A371G5Z4</accession>
<organism evidence="2 3">
    <name type="scientific">Mucuna pruriens</name>
    <name type="common">Velvet bean</name>
    <name type="synonym">Dolichos pruriens</name>
    <dbReference type="NCBI Taxonomy" id="157652"/>
    <lineage>
        <taxon>Eukaryota</taxon>
        <taxon>Viridiplantae</taxon>
        <taxon>Streptophyta</taxon>
        <taxon>Embryophyta</taxon>
        <taxon>Tracheophyta</taxon>
        <taxon>Spermatophyta</taxon>
        <taxon>Magnoliopsida</taxon>
        <taxon>eudicotyledons</taxon>
        <taxon>Gunneridae</taxon>
        <taxon>Pentapetalae</taxon>
        <taxon>rosids</taxon>
        <taxon>fabids</taxon>
        <taxon>Fabales</taxon>
        <taxon>Fabaceae</taxon>
        <taxon>Papilionoideae</taxon>
        <taxon>50 kb inversion clade</taxon>
        <taxon>NPAAA clade</taxon>
        <taxon>indigoferoid/millettioid clade</taxon>
        <taxon>Phaseoleae</taxon>
        <taxon>Mucuna</taxon>
    </lineage>
</organism>
<dbReference type="AlphaFoldDB" id="A0A371G5Z4"/>
<feature type="region of interest" description="Disordered" evidence="1">
    <location>
        <begin position="668"/>
        <end position="708"/>
    </location>
</feature>
<keyword evidence="3" id="KW-1185">Reference proteome</keyword>
<evidence type="ECO:0000256" key="1">
    <source>
        <dbReference type="SAM" id="MobiDB-lite"/>
    </source>
</evidence>
<reference evidence="2" key="1">
    <citation type="submission" date="2018-05" db="EMBL/GenBank/DDBJ databases">
        <title>Draft genome of Mucuna pruriens seed.</title>
        <authorList>
            <person name="Nnadi N.E."/>
            <person name="Vos R."/>
            <person name="Hasami M.H."/>
            <person name="Devisetty U.K."/>
            <person name="Aguiy J.C."/>
        </authorList>
    </citation>
    <scope>NUCLEOTIDE SEQUENCE [LARGE SCALE GENOMIC DNA]</scope>
    <source>
        <strain evidence="2">JCA_2017</strain>
    </source>
</reference>
<gene>
    <name evidence="2" type="ORF">CR513_32747</name>
</gene>
<name>A0A371G5Z4_MUCPR</name>
<feature type="compositionally biased region" description="Basic and acidic residues" evidence="1">
    <location>
        <begin position="437"/>
        <end position="452"/>
    </location>
</feature>
<dbReference type="OrthoDB" id="1431328at2759"/>
<feature type="region of interest" description="Disordered" evidence="1">
    <location>
        <begin position="397"/>
        <end position="452"/>
    </location>
</feature>
<protein>
    <submittedName>
        <fullName evidence="2">Uncharacterized protein</fullName>
    </submittedName>
</protein>
<feature type="region of interest" description="Disordered" evidence="1">
    <location>
        <begin position="513"/>
        <end position="536"/>
    </location>
</feature>
<dbReference type="EMBL" id="QJKJ01006649">
    <property type="protein sequence ID" value="RDX85976.1"/>
    <property type="molecule type" value="Genomic_DNA"/>
</dbReference>